<dbReference type="PANTHER" id="PTHR35368">
    <property type="entry name" value="HYDROPEROXIDE REDUCTASE"/>
    <property type="match status" value="1"/>
</dbReference>
<gene>
    <name evidence="1" type="ORF">GOM49_03535</name>
</gene>
<dbReference type="Pfam" id="PF02566">
    <property type="entry name" value="OsmC"/>
    <property type="match status" value="1"/>
</dbReference>
<dbReference type="Proteomes" id="UP000422764">
    <property type="component" value="Chromosome"/>
</dbReference>
<dbReference type="PANTHER" id="PTHR35368:SF1">
    <property type="entry name" value="HYDROPEROXIDE REDUCTASE"/>
    <property type="match status" value="1"/>
</dbReference>
<dbReference type="EMBL" id="CP046522">
    <property type="protein sequence ID" value="QGU94305.1"/>
    <property type="molecule type" value="Genomic_DNA"/>
</dbReference>
<evidence type="ECO:0000313" key="1">
    <source>
        <dbReference type="EMBL" id="QGU94305.1"/>
    </source>
</evidence>
<dbReference type="InterPro" id="IPR015946">
    <property type="entry name" value="KH_dom-like_a/b"/>
</dbReference>
<proteinExistence type="predicted"/>
<dbReference type="InterPro" id="IPR003718">
    <property type="entry name" value="OsmC/Ohr_fam"/>
</dbReference>
<dbReference type="AlphaFoldDB" id="A0A6I6F9D2"/>
<keyword evidence="2" id="KW-1185">Reference proteome</keyword>
<accession>A0A6I6F9D2</accession>
<dbReference type="InterPro" id="IPR052924">
    <property type="entry name" value="OsmC/Ohr_hydroprdx_reductase"/>
</dbReference>
<dbReference type="Gene3D" id="3.30.300.20">
    <property type="match status" value="1"/>
</dbReference>
<sequence>MVRTYKAVTKLKEGVLVEAEARGFKLLIDEPIDQEGTDKGMTPVELLLCSLGSCQTIMATLLAPEVGVNLENVWVELEGEIDSDGSAGLTDVRPGFLDIRFNFHVKSDASEEKIKDLIELVEARCPVGDTIGQGVKLNRTKITIEK</sequence>
<dbReference type="SUPFAM" id="SSF82784">
    <property type="entry name" value="OsmC-like"/>
    <property type="match status" value="1"/>
</dbReference>
<dbReference type="InterPro" id="IPR036102">
    <property type="entry name" value="OsmC/Ohrsf"/>
</dbReference>
<name>A0A6I6F9D2_9CLOT</name>
<reference evidence="1 2" key="1">
    <citation type="submission" date="2019-12" db="EMBL/GenBank/DDBJ databases">
        <title>Genome sequenceing of Clostridium bovifaecis.</title>
        <authorList>
            <person name="Yao Y."/>
        </authorList>
    </citation>
    <scope>NUCLEOTIDE SEQUENCE [LARGE SCALE GENOMIC DNA]</scope>
    <source>
        <strain evidence="1 2">BXX</strain>
    </source>
</reference>
<protein>
    <submittedName>
        <fullName evidence="1">OsmC family peroxiredoxin</fullName>
    </submittedName>
</protein>
<evidence type="ECO:0000313" key="2">
    <source>
        <dbReference type="Proteomes" id="UP000422764"/>
    </source>
</evidence>
<organism evidence="1 2">
    <name type="scientific">Clostridium bovifaecis</name>
    <dbReference type="NCBI Taxonomy" id="2184719"/>
    <lineage>
        <taxon>Bacteria</taxon>
        <taxon>Bacillati</taxon>
        <taxon>Bacillota</taxon>
        <taxon>Clostridia</taxon>
        <taxon>Eubacteriales</taxon>
        <taxon>Clostridiaceae</taxon>
        <taxon>Clostridium</taxon>
    </lineage>
</organism>